<dbReference type="RefSeq" id="XP_030850849.1">
    <property type="nucleotide sequence ID" value="XM_030994989.1"/>
</dbReference>
<keyword evidence="2" id="KW-0723">Serine/threonine-protein kinase</keyword>
<comment type="similarity">
    <text evidence="1">Belongs to the protein kinase superfamily. STE Ser/Thr protein kinase family. MAP kinase kinase kinase subfamily.</text>
</comment>
<feature type="region of interest" description="Disordered" evidence="8">
    <location>
        <begin position="1"/>
        <end position="157"/>
    </location>
</feature>
<evidence type="ECO:0000256" key="2">
    <source>
        <dbReference type="ARBA" id="ARBA00022527"/>
    </source>
</evidence>
<feature type="compositionally biased region" description="Low complexity" evidence="8">
    <location>
        <begin position="1380"/>
        <end position="1396"/>
    </location>
</feature>
<dbReference type="GO" id="GO:0004674">
    <property type="term" value="F:protein serine/threonine kinase activity"/>
    <property type="evidence" value="ECO:0007669"/>
    <property type="project" value="UniProtKB-KW"/>
</dbReference>
<feature type="region of interest" description="Disordered" evidence="8">
    <location>
        <begin position="212"/>
        <end position="237"/>
    </location>
</feature>
<dbReference type="InterPro" id="IPR011009">
    <property type="entry name" value="Kinase-like_dom_sf"/>
</dbReference>
<dbReference type="PROSITE" id="PS00108">
    <property type="entry name" value="PROTEIN_KINASE_ST"/>
    <property type="match status" value="1"/>
</dbReference>
<dbReference type="EnsemblMetazoa" id="XM_030994989">
    <property type="protein sequence ID" value="XP_030850849"/>
    <property type="gene ID" value="LOC592876"/>
</dbReference>
<dbReference type="PANTHER" id="PTHR48016">
    <property type="entry name" value="MAP KINASE KINASE KINASE SSK2-RELATED-RELATED"/>
    <property type="match status" value="1"/>
</dbReference>
<feature type="region of interest" description="Disordered" evidence="8">
    <location>
        <begin position="560"/>
        <end position="646"/>
    </location>
</feature>
<dbReference type="Proteomes" id="UP000007110">
    <property type="component" value="Unassembled WGS sequence"/>
</dbReference>
<protein>
    <recommendedName>
        <fullName evidence="9">Protein kinase domain-containing protein</fullName>
    </recommendedName>
</protein>
<evidence type="ECO:0000256" key="7">
    <source>
        <dbReference type="PROSITE-ProRule" id="PRU10141"/>
    </source>
</evidence>
<evidence type="ECO:0000313" key="10">
    <source>
        <dbReference type="EnsemblMetazoa" id="XP_030850849"/>
    </source>
</evidence>
<dbReference type="Pfam" id="PF19431">
    <property type="entry name" value="MEKK4_N"/>
    <property type="match status" value="2"/>
</dbReference>
<dbReference type="KEGG" id="spu:592876"/>
<sequence length="1813" mass="204875">MAESSSGIFSFDDEMSDQGQGGGQVDSLNNANSATAAGKASSEEFLEPSGYKKLSQDGDGSFDPEDNPGDNPGSYEYLYGSTPPRQMRSERKQTNKGNSGKGGKPPRLVLQGTPKKEPKKEKTQNQAKRSLAKKMDSADFGQSAQNTKQKLHQRKMRSIHLDRTSEREFKQKAITYDGSELHVPLTPTHVFRPFDSLPSPNLKIDSSTCFRSVKSQQVSPPHSPRSRHKKTSTSSKLQYAPERVDFHRTFSALIRMGSAKKENSQEITQRIRRQDGMTQDVFQMQWNEILWLELTAYHNELSITDQDLHLINARKKVAEVFDEIMKFKYQSMMEGKSIKSTCSLDRKRSSFKNVQRNLAKFAGGRSSSSSGSSSHGDSVETSQMNGNACDTCCNPNPVQRRHPSVSDNGFCMPLSAALNAYITDTSEAWYKVHALLEDLEKVQLLYPNSKALQNDCVELSTPEFTKRLETLCLWMNITNDISHKFELTSQILGVVDLEGLWWPYLDLPGYCVENPFQSESCIESEMDDEVKPMVRPTARRPMLGALGHWDCVQSNSQDMVQGASCDTQSTSLSRDMSHDALDSRDMSHDRMDSRDMSHDRKDSSCPQLPNSIPEDHVEDDQTPFPPKGSQDDDYPPNRYDDDDYCSEVSFGSRSVSLSSTQSSNPMLHRTRSVTFDISQNEFDDSTPNLEGTEQPALTSTPQYRSPRTDESPRTNRIFSECHFSFDYDSSTSIYRPFVDRSLKHQGLRKMTKRLDKMLGHTMRKIRLALEKSTDNTQDCRRISTGSDIDLTLKPSGTPQFFETPSPSTEQTHGTQLQSHGAWSKEFQDMSLPSFMPAYLFLVRIPLDVMHECLRFRLEHKPEADPSRHSIQQLIREYKEVIGACTHVKQYYHDMVSAVTLGDVRAQEHVDNDIDDYENDLQEMLQVYFEYVHSRMLMLQKLPQASVSLKNVLEEEWAFAKEMCPCIRGGEAQAGKRFCIMASNLLHSTAEYLEQRVDDECAHLQDSHSGGGAIKRIITGSCRKFRELFHEVRDRAAKALGFAKMLTKDLEIASEFTLNTSLGDLMNNLKLSSHVKVLLTSFPGYQVFVPQHLHQNTPQILHLLNDLCGREDFLSTSDPSSPDASDGYLLLVKDEEREAESKWGGDTTSVNPNIETTIATSDIQVESILLVVNHSSQLTTQRKAFQRAMGSTVTLINEQTSSHNTIAEALGELKDNALTLCETLVAAICQVEENLILDSMVDVEEMERNNILKYSRDGMCQCFSVGFEYHKEVSRLLSNKRGLGESILKLAQQWMNFALNKWERGKGRRPRWANQGLEFLILACEPRNVAHLVEEEFQDLQRLMKQCIEHVIGKTTPQSPDRMGSPDFLGGKMMRSRSSKSIRSSSSSDQSITSPTSMGDLRRIPSVERFLSITSSNTSPTEDRLDPGFPRYDKRASPNPGCSSPMPSNHVFRAVSRDPDYAPRGANNGTPTGPAGQRRDRRSQKVQALERLEQARNDKLQRESMIGRISDQHTSHEVVNINCKKVTFRWQRGFKIGEGQFGTTVYSCINMNTGETLAVKEMRFQRNDHQVIRDIADEIKNLEGIRHPNLVRYYGVEIHRCPPNRLDWSQYEELLIFMEYCDGGTIAEVAKTGLPEEMIRQYTREVTKAICVLHDHNIIHRDIKGANIFLLSDGHVKLGDFGAAIKLKTHSTMHGEVNTTMGTAAYMAPEVINQTGKDKPGYGRQADIWSLGCVVIEMVTGKRPWHDYDHEFTIMYKVGEGAVPHIPDAMNPEGKEFLSNCLKHDCTKRWTANKLLDHPFLKVAGDIIEEETEH</sequence>
<evidence type="ECO:0000256" key="8">
    <source>
        <dbReference type="SAM" id="MobiDB-lite"/>
    </source>
</evidence>
<evidence type="ECO:0000313" key="11">
    <source>
        <dbReference type="Proteomes" id="UP000007110"/>
    </source>
</evidence>
<accession>A0A7M7PF03</accession>
<dbReference type="InterPro" id="IPR045801">
    <property type="entry name" value="MEKK4_N"/>
</dbReference>
<feature type="compositionally biased region" description="Basic and acidic residues" evidence="8">
    <location>
        <begin position="114"/>
        <end position="123"/>
    </location>
</feature>
<reference evidence="10" key="2">
    <citation type="submission" date="2021-01" db="UniProtKB">
        <authorList>
            <consortium name="EnsemblMetazoa"/>
        </authorList>
    </citation>
    <scope>IDENTIFICATION</scope>
</reference>
<feature type="region of interest" description="Disordered" evidence="8">
    <location>
        <begin position="1353"/>
        <end position="1484"/>
    </location>
</feature>
<feature type="region of interest" description="Disordered" evidence="8">
    <location>
        <begin position="362"/>
        <end position="382"/>
    </location>
</feature>
<proteinExistence type="inferred from homology"/>
<feature type="compositionally biased region" description="Low complexity" evidence="8">
    <location>
        <begin position="363"/>
        <end position="376"/>
    </location>
</feature>
<keyword evidence="11" id="KW-1185">Reference proteome</keyword>
<evidence type="ECO:0000256" key="5">
    <source>
        <dbReference type="ARBA" id="ARBA00022777"/>
    </source>
</evidence>
<feature type="region of interest" description="Disordered" evidence="8">
    <location>
        <begin position="678"/>
        <end position="713"/>
    </location>
</feature>
<name>A0A7M7PF03_STRPU</name>
<dbReference type="PROSITE" id="PS50011">
    <property type="entry name" value="PROTEIN_KINASE_DOM"/>
    <property type="match status" value="1"/>
</dbReference>
<keyword evidence="5" id="KW-0418">Kinase</keyword>
<evidence type="ECO:0000256" key="4">
    <source>
        <dbReference type="ARBA" id="ARBA00022741"/>
    </source>
</evidence>
<feature type="domain" description="Protein kinase" evidence="9">
    <location>
        <begin position="1529"/>
        <end position="1800"/>
    </location>
</feature>
<dbReference type="InterPro" id="IPR008271">
    <property type="entry name" value="Ser/Thr_kinase_AS"/>
</dbReference>
<feature type="compositionally biased region" description="Polar residues" evidence="8">
    <location>
        <begin position="26"/>
        <end position="35"/>
    </location>
</feature>
<dbReference type="PANTHER" id="PTHR48016:SF32">
    <property type="entry name" value="MITOGEN-ACTIVATED PROTEIN KINASE KINASE KINASE 4"/>
    <property type="match status" value="1"/>
</dbReference>
<dbReference type="InterPro" id="IPR000719">
    <property type="entry name" value="Prot_kinase_dom"/>
</dbReference>
<dbReference type="OMA" id="DEHQFEE"/>
<evidence type="ECO:0000259" key="9">
    <source>
        <dbReference type="PROSITE" id="PS50011"/>
    </source>
</evidence>
<dbReference type="GO" id="GO:0038066">
    <property type="term" value="P:p38MAPK cascade"/>
    <property type="evidence" value="ECO:0000318"/>
    <property type="project" value="GO_Central"/>
</dbReference>
<dbReference type="OrthoDB" id="1043025at2759"/>
<keyword evidence="3" id="KW-0808">Transferase</keyword>
<dbReference type="GeneID" id="592876"/>
<feature type="compositionally biased region" description="Polar residues" evidence="8">
    <location>
        <begin position="560"/>
        <end position="574"/>
    </location>
</feature>
<evidence type="ECO:0000256" key="3">
    <source>
        <dbReference type="ARBA" id="ARBA00022679"/>
    </source>
</evidence>
<evidence type="ECO:0000256" key="1">
    <source>
        <dbReference type="ARBA" id="ARBA00006529"/>
    </source>
</evidence>
<dbReference type="InterPro" id="IPR017441">
    <property type="entry name" value="Protein_kinase_ATP_BS"/>
</dbReference>
<reference evidence="11" key="1">
    <citation type="submission" date="2015-02" db="EMBL/GenBank/DDBJ databases">
        <title>Genome sequencing for Strongylocentrotus purpuratus.</title>
        <authorList>
            <person name="Murali S."/>
            <person name="Liu Y."/>
            <person name="Vee V."/>
            <person name="English A."/>
            <person name="Wang M."/>
            <person name="Skinner E."/>
            <person name="Han Y."/>
            <person name="Muzny D.M."/>
            <person name="Worley K.C."/>
            <person name="Gibbs R.A."/>
        </authorList>
    </citation>
    <scope>NUCLEOTIDE SEQUENCE</scope>
</reference>
<dbReference type="GO" id="GO:0005524">
    <property type="term" value="F:ATP binding"/>
    <property type="evidence" value="ECO:0007669"/>
    <property type="project" value="UniProtKB-UniRule"/>
</dbReference>
<dbReference type="FunFam" id="1.10.510.10:FF:001803">
    <property type="entry name" value="Predicted protein"/>
    <property type="match status" value="1"/>
</dbReference>
<evidence type="ECO:0000256" key="6">
    <source>
        <dbReference type="ARBA" id="ARBA00022840"/>
    </source>
</evidence>
<keyword evidence="6 7" id="KW-0067">ATP-binding</keyword>
<dbReference type="SUPFAM" id="SSF56112">
    <property type="entry name" value="Protein kinase-like (PK-like)"/>
    <property type="match status" value="1"/>
</dbReference>
<organism evidence="10 11">
    <name type="scientific">Strongylocentrotus purpuratus</name>
    <name type="common">Purple sea urchin</name>
    <dbReference type="NCBI Taxonomy" id="7668"/>
    <lineage>
        <taxon>Eukaryota</taxon>
        <taxon>Metazoa</taxon>
        <taxon>Echinodermata</taxon>
        <taxon>Eleutherozoa</taxon>
        <taxon>Echinozoa</taxon>
        <taxon>Echinoidea</taxon>
        <taxon>Euechinoidea</taxon>
        <taxon>Echinacea</taxon>
        <taxon>Camarodonta</taxon>
        <taxon>Echinidea</taxon>
        <taxon>Strongylocentrotidae</taxon>
        <taxon>Strongylocentrotus</taxon>
    </lineage>
</organism>
<dbReference type="InterPro" id="IPR050538">
    <property type="entry name" value="MAP_kinase_kinase_kinase"/>
</dbReference>
<dbReference type="FunCoup" id="A0A7M7PF03">
    <property type="interactions" value="1736"/>
</dbReference>
<dbReference type="Gene3D" id="1.10.510.10">
    <property type="entry name" value="Transferase(Phosphotransferase) domain 1"/>
    <property type="match status" value="1"/>
</dbReference>
<dbReference type="CTD" id="4216"/>
<dbReference type="InParanoid" id="A0A7M7PF03"/>
<feature type="compositionally biased region" description="Polar residues" evidence="8">
    <location>
        <begin position="678"/>
        <end position="705"/>
    </location>
</feature>
<feature type="compositionally biased region" description="Basic and acidic residues" evidence="8">
    <location>
        <begin position="575"/>
        <end position="603"/>
    </location>
</feature>
<feature type="binding site" evidence="7">
    <location>
        <position position="1559"/>
    </location>
    <ligand>
        <name>ATP</name>
        <dbReference type="ChEBI" id="CHEBI:30616"/>
    </ligand>
</feature>
<keyword evidence="4 7" id="KW-0547">Nucleotide-binding</keyword>
<dbReference type="Pfam" id="PF00069">
    <property type="entry name" value="Pkinase"/>
    <property type="match status" value="1"/>
</dbReference>
<dbReference type="PROSITE" id="PS00107">
    <property type="entry name" value="PROTEIN_KINASE_ATP"/>
    <property type="match status" value="1"/>
</dbReference>
<dbReference type="SMART" id="SM00220">
    <property type="entry name" value="S_TKc"/>
    <property type="match status" value="1"/>
</dbReference>
<feature type="compositionally biased region" description="Basic and acidic residues" evidence="8">
    <location>
        <begin position="1420"/>
        <end position="1435"/>
    </location>
</feature>